<evidence type="ECO:0000313" key="2">
    <source>
        <dbReference type="EMBL" id="TFK88622.1"/>
    </source>
</evidence>
<dbReference type="Gene3D" id="1.20.1280.50">
    <property type="match status" value="1"/>
</dbReference>
<dbReference type="InterPro" id="IPR001810">
    <property type="entry name" value="F-box_dom"/>
</dbReference>
<accession>A0A5C3PH81</accession>
<dbReference type="InParanoid" id="A0A5C3PH81"/>
<organism evidence="2 3">
    <name type="scientific">Polyporus arcularius HHB13444</name>
    <dbReference type="NCBI Taxonomy" id="1314778"/>
    <lineage>
        <taxon>Eukaryota</taxon>
        <taxon>Fungi</taxon>
        <taxon>Dikarya</taxon>
        <taxon>Basidiomycota</taxon>
        <taxon>Agaricomycotina</taxon>
        <taxon>Agaricomycetes</taxon>
        <taxon>Polyporales</taxon>
        <taxon>Polyporaceae</taxon>
        <taxon>Polyporus</taxon>
    </lineage>
</organism>
<feature type="domain" description="F-box" evidence="1">
    <location>
        <begin position="64"/>
        <end position="127"/>
    </location>
</feature>
<dbReference type="AlphaFoldDB" id="A0A5C3PH81"/>
<evidence type="ECO:0000313" key="3">
    <source>
        <dbReference type="Proteomes" id="UP000308197"/>
    </source>
</evidence>
<gene>
    <name evidence="2" type="ORF">K466DRAFT_585381</name>
</gene>
<dbReference type="Proteomes" id="UP000308197">
    <property type="component" value="Unassembled WGS sequence"/>
</dbReference>
<dbReference type="EMBL" id="ML211105">
    <property type="protein sequence ID" value="TFK88622.1"/>
    <property type="molecule type" value="Genomic_DNA"/>
</dbReference>
<evidence type="ECO:0000259" key="1">
    <source>
        <dbReference type="Pfam" id="PF12937"/>
    </source>
</evidence>
<proteinExistence type="predicted"/>
<sequence length="585" mass="66522">MSSTDLSIHSLETLAHIISGGVQELRNSRAEGATRCLEQLDFLKAMFLDGIRISDALRNTVVPINRLPPEILTDIFSMLRDELPVVAYFPARWPFKVYRTESLEPLLAVCRCWRDLVLGTPSLWNRFQAVHDRGSTKHFNRSFGSPVAIDIVSCYTRKMDAWCRQLEGQIRELHIHVKWNRGEEVPGSIFDFLLAFSAPELVHCKINFLNVPFPLSLWDSPSVPLFAGHGNKLRSLYLAGTPLLPANTFPLLTRFALCHSPYVYFEDNKPNWNLDDLVKFLSGSPRLEELYLCCITIQGRAPHPDNAHRPSSVKLHQLRYFAIDAYGEPAIIPAIRMVDSAIISPPSCHRFYTPIHPVEFIPMLLGDRAYRRLRIDFSGRKLLQFADDQGSVSMCAPVRSESDWSQLHTLFQTSPFLEAIEELWLALGPTEYEMTRSLPPLFSWFPKVRGLSITLNPFFASHQCVALEYVLSPLHADTLMCPLLDTLCINLPGSVTSVDQLEYMLSARSRRHPVRRLVVGYDPRLDLPVLADVFAFERLVDELVIGEVMVPASLASDWLLDVHNAFDDERSAIKEGWPRWSENPM</sequence>
<keyword evidence="3" id="KW-1185">Reference proteome</keyword>
<dbReference type="Pfam" id="PF12937">
    <property type="entry name" value="F-box-like"/>
    <property type="match status" value="1"/>
</dbReference>
<reference evidence="2 3" key="1">
    <citation type="journal article" date="2019" name="Nat. Ecol. Evol.">
        <title>Megaphylogeny resolves global patterns of mushroom evolution.</title>
        <authorList>
            <person name="Varga T."/>
            <person name="Krizsan K."/>
            <person name="Foldi C."/>
            <person name="Dima B."/>
            <person name="Sanchez-Garcia M."/>
            <person name="Sanchez-Ramirez S."/>
            <person name="Szollosi G.J."/>
            <person name="Szarkandi J.G."/>
            <person name="Papp V."/>
            <person name="Albert L."/>
            <person name="Andreopoulos W."/>
            <person name="Angelini C."/>
            <person name="Antonin V."/>
            <person name="Barry K.W."/>
            <person name="Bougher N.L."/>
            <person name="Buchanan P."/>
            <person name="Buyck B."/>
            <person name="Bense V."/>
            <person name="Catcheside P."/>
            <person name="Chovatia M."/>
            <person name="Cooper J."/>
            <person name="Damon W."/>
            <person name="Desjardin D."/>
            <person name="Finy P."/>
            <person name="Geml J."/>
            <person name="Haridas S."/>
            <person name="Hughes K."/>
            <person name="Justo A."/>
            <person name="Karasinski D."/>
            <person name="Kautmanova I."/>
            <person name="Kiss B."/>
            <person name="Kocsube S."/>
            <person name="Kotiranta H."/>
            <person name="LaButti K.M."/>
            <person name="Lechner B.E."/>
            <person name="Liimatainen K."/>
            <person name="Lipzen A."/>
            <person name="Lukacs Z."/>
            <person name="Mihaltcheva S."/>
            <person name="Morgado L.N."/>
            <person name="Niskanen T."/>
            <person name="Noordeloos M.E."/>
            <person name="Ohm R.A."/>
            <person name="Ortiz-Santana B."/>
            <person name="Ovrebo C."/>
            <person name="Racz N."/>
            <person name="Riley R."/>
            <person name="Savchenko A."/>
            <person name="Shiryaev A."/>
            <person name="Soop K."/>
            <person name="Spirin V."/>
            <person name="Szebenyi C."/>
            <person name="Tomsovsky M."/>
            <person name="Tulloss R.E."/>
            <person name="Uehling J."/>
            <person name="Grigoriev I.V."/>
            <person name="Vagvolgyi C."/>
            <person name="Papp T."/>
            <person name="Martin F.M."/>
            <person name="Miettinen O."/>
            <person name="Hibbett D.S."/>
            <person name="Nagy L.G."/>
        </authorList>
    </citation>
    <scope>NUCLEOTIDE SEQUENCE [LARGE SCALE GENOMIC DNA]</scope>
    <source>
        <strain evidence="2 3">HHB13444</strain>
    </source>
</reference>
<protein>
    <recommendedName>
        <fullName evidence="1">F-box domain-containing protein</fullName>
    </recommendedName>
</protein>
<name>A0A5C3PH81_9APHY</name>